<dbReference type="Pfam" id="PF01636">
    <property type="entry name" value="APH"/>
    <property type="match status" value="1"/>
</dbReference>
<dbReference type="InterPro" id="IPR002575">
    <property type="entry name" value="Aminoglycoside_PTrfase"/>
</dbReference>
<evidence type="ECO:0000313" key="2">
    <source>
        <dbReference type="EMBL" id="MDN4074203.1"/>
    </source>
</evidence>
<reference evidence="2" key="1">
    <citation type="submission" date="2023-06" db="EMBL/GenBank/DDBJ databases">
        <title>Draft Genome Sequences of Representative Paenibacillus Polymyxa, Bacillus cereus, Fictibacillus sp., and Brevibacillus agri Strains Isolated from Amazonian Dark Earth.</title>
        <authorList>
            <person name="Pellegrinetti T.A."/>
            <person name="Cunha I.C.M."/>
            <person name="Chaves M.G."/>
            <person name="Freitas A.S."/>
            <person name="Silva A.V.R."/>
            <person name="Tsai S.M."/>
            <person name="Mendes L.W."/>
        </authorList>
    </citation>
    <scope>NUCLEOTIDE SEQUENCE</scope>
    <source>
        <strain evidence="2">CENA-BCM004</strain>
    </source>
</reference>
<dbReference type="RefSeq" id="WP_290400273.1">
    <property type="nucleotide sequence ID" value="NZ_JAUHLN010000002.1"/>
</dbReference>
<accession>A0ABT8E8F8</accession>
<dbReference type="SUPFAM" id="SSF56112">
    <property type="entry name" value="Protein kinase-like (PK-like)"/>
    <property type="match status" value="1"/>
</dbReference>
<proteinExistence type="predicted"/>
<evidence type="ECO:0000259" key="1">
    <source>
        <dbReference type="Pfam" id="PF01636"/>
    </source>
</evidence>
<evidence type="ECO:0000313" key="3">
    <source>
        <dbReference type="Proteomes" id="UP001168694"/>
    </source>
</evidence>
<dbReference type="EMBL" id="JAUHLN010000002">
    <property type="protein sequence ID" value="MDN4074203.1"/>
    <property type="molecule type" value="Genomic_DNA"/>
</dbReference>
<sequence>MDELEHWVQDAEQQDTARHPVLVHGDLHIRNITVDDQGKISGIIDWRDDRLQFSSSRRPGAFLSRGTHTFQGALYDCSPYALWTWAS</sequence>
<gene>
    <name evidence="2" type="ORF">QYF49_14475</name>
</gene>
<dbReference type="Proteomes" id="UP001168694">
    <property type="component" value="Unassembled WGS sequence"/>
</dbReference>
<feature type="domain" description="Aminoglycoside phosphotransferase" evidence="1">
    <location>
        <begin position="10"/>
        <end position="48"/>
    </location>
</feature>
<dbReference type="Gene3D" id="3.90.1200.10">
    <property type="match status" value="1"/>
</dbReference>
<organism evidence="2 3">
    <name type="scientific">Fictibacillus terranigra</name>
    <dbReference type="NCBI Taxonomy" id="3058424"/>
    <lineage>
        <taxon>Bacteria</taxon>
        <taxon>Bacillati</taxon>
        <taxon>Bacillota</taxon>
        <taxon>Bacilli</taxon>
        <taxon>Bacillales</taxon>
        <taxon>Fictibacillaceae</taxon>
        <taxon>Fictibacillus</taxon>
    </lineage>
</organism>
<comment type="caution">
    <text evidence="2">The sequence shown here is derived from an EMBL/GenBank/DDBJ whole genome shotgun (WGS) entry which is preliminary data.</text>
</comment>
<name>A0ABT8E8F8_9BACL</name>
<protein>
    <submittedName>
        <fullName evidence="2">Phosphotransferase</fullName>
    </submittedName>
</protein>
<dbReference type="InterPro" id="IPR011009">
    <property type="entry name" value="Kinase-like_dom_sf"/>
</dbReference>
<keyword evidence="3" id="KW-1185">Reference proteome</keyword>